<proteinExistence type="predicted"/>
<dbReference type="Gene3D" id="4.10.410.10">
    <property type="entry name" value="Pancreatic trypsin inhibitor Kunitz domain"/>
    <property type="match status" value="3"/>
</dbReference>
<dbReference type="InterPro" id="IPR050098">
    <property type="entry name" value="TFPI/VKTCI-like"/>
</dbReference>
<dbReference type="GeneID" id="101652919"/>
<organism evidence="10 11">
    <name type="scientific">Echinops telfairi</name>
    <name type="common">Lesser hedgehog tenrec</name>
    <dbReference type="NCBI Taxonomy" id="9371"/>
    <lineage>
        <taxon>Eukaryota</taxon>
        <taxon>Metazoa</taxon>
        <taxon>Chordata</taxon>
        <taxon>Craniata</taxon>
        <taxon>Vertebrata</taxon>
        <taxon>Euteleostomi</taxon>
        <taxon>Mammalia</taxon>
        <taxon>Eutheria</taxon>
        <taxon>Afrotheria</taxon>
        <taxon>Tenrecidae</taxon>
        <taxon>Tenrecinae</taxon>
        <taxon>Echinops</taxon>
    </lineage>
</organism>
<dbReference type="InterPro" id="IPR036880">
    <property type="entry name" value="Kunitz_BPTI_sf"/>
</dbReference>
<dbReference type="RefSeq" id="XP_045152665.1">
    <property type="nucleotide sequence ID" value="XM_045296730.1"/>
</dbReference>
<dbReference type="InterPro" id="IPR008296">
    <property type="entry name" value="TFPI-like"/>
</dbReference>
<dbReference type="PANTHER" id="PTHR10083">
    <property type="entry name" value="KUNITZ-TYPE PROTEASE INHIBITOR-RELATED"/>
    <property type="match status" value="1"/>
</dbReference>
<gene>
    <name evidence="11" type="primary">TFPI</name>
</gene>
<evidence type="ECO:0000256" key="2">
    <source>
        <dbReference type="ARBA" id="ARBA00022696"/>
    </source>
</evidence>
<keyword evidence="8" id="KW-0732">Signal</keyword>
<keyword evidence="4" id="KW-0722">Serine protease inhibitor</keyword>
<dbReference type="CDD" id="cd22613">
    <property type="entry name" value="Kunitz_TFPI1_1-like"/>
    <property type="match status" value="1"/>
</dbReference>
<dbReference type="PROSITE" id="PS50279">
    <property type="entry name" value="BPTI_KUNITZ_2"/>
    <property type="match status" value="3"/>
</dbReference>
<feature type="signal peptide" evidence="8">
    <location>
        <begin position="1"/>
        <end position="28"/>
    </location>
</feature>
<feature type="domain" description="BPTI/Kunitz inhibitor" evidence="9">
    <location>
        <begin position="56"/>
        <end position="106"/>
    </location>
</feature>
<dbReference type="InterPro" id="IPR002223">
    <property type="entry name" value="Kunitz_BPTI"/>
</dbReference>
<keyword evidence="3" id="KW-0677">Repeat</keyword>
<keyword evidence="1" id="KW-0646">Protease inhibitor</keyword>
<dbReference type="RefSeq" id="XP_004701781.1">
    <property type="nucleotide sequence ID" value="XM_004701724.2"/>
</dbReference>
<evidence type="ECO:0000313" key="10">
    <source>
        <dbReference type="Proteomes" id="UP000694863"/>
    </source>
</evidence>
<dbReference type="InterPro" id="IPR020901">
    <property type="entry name" value="Prtase_inh_Kunz-CS"/>
</dbReference>
<evidence type="ECO:0000256" key="5">
    <source>
        <dbReference type="ARBA" id="ARBA00023084"/>
    </source>
</evidence>
<feature type="chain" id="PRO_5046064034" evidence="8">
    <location>
        <begin position="29"/>
        <end position="310"/>
    </location>
</feature>
<evidence type="ECO:0000256" key="7">
    <source>
        <dbReference type="ARBA" id="ARBA00023180"/>
    </source>
</evidence>
<evidence type="ECO:0000256" key="3">
    <source>
        <dbReference type="ARBA" id="ARBA00022737"/>
    </source>
</evidence>
<evidence type="ECO:0000256" key="8">
    <source>
        <dbReference type="SAM" id="SignalP"/>
    </source>
</evidence>
<dbReference type="CDD" id="cd22615">
    <property type="entry name" value="Kunitz_TFPI1_TFPI2_3-like"/>
    <property type="match status" value="1"/>
</dbReference>
<evidence type="ECO:0000313" key="11">
    <source>
        <dbReference type="RefSeq" id="XP_004701781.1"/>
    </source>
</evidence>
<accession>A0ABM0IK39</accession>
<keyword evidence="7" id="KW-0325">Glycoprotein</keyword>
<sequence length="310" mass="35419">MGRTLKTAPVLWASVILLLSYFPTLLSATSEAEEEDEFTNITDIELPPFRLLNPFCALKAQDGPCKARIMRFFFNIHTQQCEEFIYGGCLGNNNSFENLEECRENCVPGHQKITTTLLKEKPEFCFLEEDVGICRGYITRYFYNKESKKCERFKYGGCLGNMNNFESLEECKSSCEDTVNDVNPSPDVKTPLDPVTNYTLTPQPTKVFKFSGFRSPSWCLTPADRGLCRANETRFYYNSSIGKCRPFKYSGCGGNENNFTTKRACLKSCKRGFIQGNSKGELIKTKRKRKQQSVKIVYEQIFVKNTLLDN</sequence>
<evidence type="ECO:0000256" key="6">
    <source>
        <dbReference type="ARBA" id="ARBA00023157"/>
    </source>
</evidence>
<feature type="domain" description="BPTI/Kunitz inhibitor" evidence="9">
    <location>
        <begin position="125"/>
        <end position="175"/>
    </location>
</feature>
<protein>
    <submittedName>
        <fullName evidence="11">Tissue factor pathway inhibitor isoform X1</fullName>
    </submittedName>
</protein>
<evidence type="ECO:0000259" key="9">
    <source>
        <dbReference type="PROSITE" id="PS50279"/>
    </source>
</evidence>
<name>A0ABM0IK39_ECHTE</name>
<evidence type="ECO:0000256" key="1">
    <source>
        <dbReference type="ARBA" id="ARBA00022690"/>
    </source>
</evidence>
<dbReference type="Pfam" id="PF00014">
    <property type="entry name" value="Kunitz_BPTI"/>
    <property type="match status" value="3"/>
</dbReference>
<dbReference type="PROSITE" id="PS00280">
    <property type="entry name" value="BPTI_KUNITZ_1"/>
    <property type="match status" value="2"/>
</dbReference>
<keyword evidence="5" id="KW-0094">Blood coagulation</keyword>
<dbReference type="PANTHER" id="PTHR10083:SF328">
    <property type="entry name" value="TISSUE FACTOR PATHWAY INHIBITOR"/>
    <property type="match status" value="1"/>
</dbReference>
<dbReference type="SMART" id="SM00131">
    <property type="entry name" value="KU"/>
    <property type="match status" value="3"/>
</dbReference>
<reference evidence="11" key="1">
    <citation type="submission" date="2025-08" db="UniProtKB">
        <authorList>
            <consortium name="RefSeq"/>
        </authorList>
    </citation>
    <scope>IDENTIFICATION</scope>
</reference>
<dbReference type="Proteomes" id="UP000694863">
    <property type="component" value="Unplaced"/>
</dbReference>
<keyword evidence="10" id="KW-1185">Reference proteome</keyword>
<dbReference type="PIRSF" id="PIRSF001620">
    <property type="entry name" value="TFPI"/>
    <property type="match status" value="1"/>
</dbReference>
<dbReference type="SUPFAM" id="SSF57362">
    <property type="entry name" value="BPTI-like"/>
    <property type="match status" value="3"/>
</dbReference>
<keyword evidence="6" id="KW-1015">Disulfide bond</keyword>
<keyword evidence="2" id="KW-0356">Hemostasis</keyword>
<dbReference type="PRINTS" id="PR00759">
    <property type="entry name" value="BASICPTASE"/>
</dbReference>
<feature type="domain" description="BPTI/Kunitz inhibitor" evidence="9">
    <location>
        <begin position="219"/>
        <end position="269"/>
    </location>
</feature>
<dbReference type="CDD" id="cd22614">
    <property type="entry name" value="Kunitz_TFPI1_2-like"/>
    <property type="match status" value="1"/>
</dbReference>
<evidence type="ECO:0000256" key="4">
    <source>
        <dbReference type="ARBA" id="ARBA00022900"/>
    </source>
</evidence>